<reference evidence="2 3" key="1">
    <citation type="journal article" date="2013" name="PLoS ONE">
        <title>Poles Apart: Arctic and Antarctic Octadecabacter strains Share High Genome Plasticity and a New Type of Xanthorhodopsin.</title>
        <authorList>
            <person name="Vollmers J."/>
            <person name="Voget S."/>
            <person name="Dietrich S."/>
            <person name="Gollnow K."/>
            <person name="Smits M."/>
            <person name="Meyer K."/>
            <person name="Brinkhoff T."/>
            <person name="Simon M."/>
            <person name="Daniel R."/>
        </authorList>
    </citation>
    <scope>NUCLEOTIDE SEQUENCE [LARGE SCALE GENOMIC DNA]</scope>
    <source>
        <strain evidence="2 3">307</strain>
    </source>
</reference>
<organism evidence="2 3">
    <name type="scientific">Octadecabacter antarcticus 307</name>
    <dbReference type="NCBI Taxonomy" id="391626"/>
    <lineage>
        <taxon>Bacteria</taxon>
        <taxon>Pseudomonadati</taxon>
        <taxon>Pseudomonadota</taxon>
        <taxon>Alphaproteobacteria</taxon>
        <taxon>Rhodobacterales</taxon>
        <taxon>Roseobacteraceae</taxon>
        <taxon>Octadecabacter</taxon>
    </lineage>
</organism>
<dbReference type="Proteomes" id="UP000005307">
    <property type="component" value="Chromosome"/>
</dbReference>
<keyword evidence="3" id="KW-1185">Reference proteome</keyword>
<dbReference type="SMART" id="SM01034">
    <property type="entry name" value="BLUF"/>
    <property type="match status" value="1"/>
</dbReference>
<sequence length="143" mass="16294">MLHLLSYMSTSQDFIKPVDLCAILEISVANNIHDGISGILMYHDGLFFQILEGERLLVEACYKRISFDRRHKAISLLGSEPVESRTFSGWGMRYVGPTEISHYDKGSFQDIAYLMNSSKLANSKALNILRSIRTIFPYIENNQ</sequence>
<dbReference type="GO" id="GO:0009882">
    <property type="term" value="F:blue light photoreceptor activity"/>
    <property type="evidence" value="ECO:0007669"/>
    <property type="project" value="InterPro"/>
</dbReference>
<evidence type="ECO:0000259" key="1">
    <source>
        <dbReference type="PROSITE" id="PS50925"/>
    </source>
</evidence>
<dbReference type="RefSeq" id="WP_015501801.1">
    <property type="nucleotide sequence ID" value="NC_020911.1"/>
</dbReference>
<dbReference type="KEGG" id="oat:OAN307_c45550"/>
<dbReference type="InterPro" id="IPR007024">
    <property type="entry name" value="BLUF_domain"/>
</dbReference>
<feature type="domain" description="BLUF" evidence="1">
    <location>
        <begin position="2"/>
        <end position="93"/>
    </location>
</feature>
<name>M9RHP8_9RHOB</name>
<dbReference type="SUPFAM" id="SSF54975">
    <property type="entry name" value="Acylphosphatase/BLUF domain-like"/>
    <property type="match status" value="1"/>
</dbReference>
<gene>
    <name evidence="2" type="ORF">OAN307_c45550</name>
</gene>
<accession>M9RHP8</accession>
<dbReference type="Pfam" id="PF04940">
    <property type="entry name" value="BLUF"/>
    <property type="match status" value="1"/>
</dbReference>
<dbReference type="STRING" id="391626.OAN307_c45550"/>
<dbReference type="HOGENOM" id="CLU_097099_2_1_5"/>
<dbReference type="AlphaFoldDB" id="M9RHP8"/>
<dbReference type="OrthoDB" id="196105at2"/>
<dbReference type="GO" id="GO:0071949">
    <property type="term" value="F:FAD binding"/>
    <property type="evidence" value="ECO:0007669"/>
    <property type="project" value="InterPro"/>
</dbReference>
<dbReference type="eggNOG" id="COG5001">
    <property type="taxonomic scope" value="Bacteria"/>
</dbReference>
<dbReference type="PROSITE" id="PS50925">
    <property type="entry name" value="BLUF"/>
    <property type="match status" value="1"/>
</dbReference>
<dbReference type="InterPro" id="IPR036046">
    <property type="entry name" value="Acylphosphatase-like_dom_sf"/>
</dbReference>
<protein>
    <submittedName>
        <fullName evidence="2">BLUF domain-containing protein</fullName>
    </submittedName>
</protein>
<dbReference type="Gene3D" id="3.30.70.100">
    <property type="match status" value="1"/>
</dbReference>
<evidence type="ECO:0000313" key="2">
    <source>
        <dbReference type="EMBL" id="AGI69911.1"/>
    </source>
</evidence>
<evidence type="ECO:0000313" key="3">
    <source>
        <dbReference type="Proteomes" id="UP000005307"/>
    </source>
</evidence>
<dbReference type="EMBL" id="CP003740">
    <property type="protein sequence ID" value="AGI69911.1"/>
    <property type="molecule type" value="Genomic_DNA"/>
</dbReference>
<proteinExistence type="predicted"/>